<organism evidence="2 3">
    <name type="scientific">Salmonella enterica subsp. enterica serovar Wilhelmsburg</name>
    <dbReference type="NCBI Taxonomy" id="1960126"/>
    <lineage>
        <taxon>Bacteria</taxon>
        <taxon>Pseudomonadati</taxon>
        <taxon>Pseudomonadota</taxon>
        <taxon>Gammaproteobacteria</taxon>
        <taxon>Enterobacterales</taxon>
        <taxon>Enterobacteriaceae</taxon>
        <taxon>Salmonella</taxon>
    </lineage>
</organism>
<proteinExistence type="predicted"/>
<dbReference type="SUPFAM" id="SSF56059">
    <property type="entry name" value="Glutathione synthetase ATP-binding domain-like"/>
    <property type="match status" value="1"/>
</dbReference>
<evidence type="ECO:0000313" key="3">
    <source>
        <dbReference type="Proteomes" id="UP000298491"/>
    </source>
</evidence>
<evidence type="ECO:0000313" key="2">
    <source>
        <dbReference type="EMBL" id="TGD03726.1"/>
    </source>
</evidence>
<dbReference type="AlphaFoldDB" id="A0A659RN24"/>
<reference evidence="2 3" key="1">
    <citation type="submission" date="2018-03" db="EMBL/GenBank/DDBJ databases">
        <title>Non-Typhoidal Salmonella genome sequencing and assembly.</title>
        <authorList>
            <person name="Matchawe C."/>
        </authorList>
    </citation>
    <scope>NUCLEOTIDE SEQUENCE [LARGE SCALE GENOMIC DNA]</scope>
    <source>
        <strain evidence="2 3">35dea</strain>
    </source>
</reference>
<accession>A0A659RN24</accession>
<dbReference type="Proteomes" id="UP000298491">
    <property type="component" value="Unassembled WGS sequence"/>
</dbReference>
<feature type="non-terminal residue" evidence="2">
    <location>
        <position position="84"/>
    </location>
</feature>
<dbReference type="EMBL" id="PYKB01000197">
    <property type="protein sequence ID" value="TGD03726.1"/>
    <property type="molecule type" value="Genomic_DNA"/>
</dbReference>
<protein>
    <submittedName>
        <fullName evidence="2">Uncharacterized protein</fullName>
    </submittedName>
</protein>
<evidence type="ECO:0000256" key="1">
    <source>
        <dbReference type="SAM" id="MobiDB-lite"/>
    </source>
</evidence>
<gene>
    <name evidence="2" type="ORF">C9F09_02180</name>
</gene>
<feature type="non-terminal residue" evidence="2">
    <location>
        <position position="1"/>
    </location>
</feature>
<feature type="region of interest" description="Disordered" evidence="1">
    <location>
        <begin position="1"/>
        <end position="27"/>
    </location>
</feature>
<dbReference type="Gene3D" id="3.30.470.20">
    <property type="entry name" value="ATP-grasp fold, B domain"/>
    <property type="match status" value="1"/>
</dbReference>
<sequence length="84" mass="8517">RGRAGHSLTAQGGTQDRIPPDYSGKEGVLPFNKFPGVDPLLGPEMRSTGEVMGVGRAVAAAGAEGPLGWGCAGWEQGRALGAGR</sequence>
<name>A0A659RN24_SALET</name>
<comment type="caution">
    <text evidence="2">The sequence shown here is derived from an EMBL/GenBank/DDBJ whole genome shotgun (WGS) entry which is preliminary data.</text>
</comment>